<organism evidence="1 2">
    <name type="scientific">Streptomyces tauricus</name>
    <dbReference type="NCBI Taxonomy" id="68274"/>
    <lineage>
        <taxon>Bacteria</taxon>
        <taxon>Bacillati</taxon>
        <taxon>Actinomycetota</taxon>
        <taxon>Actinomycetes</taxon>
        <taxon>Kitasatosporales</taxon>
        <taxon>Streptomycetaceae</taxon>
        <taxon>Streptomyces</taxon>
        <taxon>Streptomyces aurantiacus group</taxon>
    </lineage>
</organism>
<proteinExistence type="predicted"/>
<evidence type="ECO:0000313" key="2">
    <source>
        <dbReference type="Proteomes" id="UP001432166"/>
    </source>
</evidence>
<evidence type="ECO:0000313" key="1">
    <source>
        <dbReference type="EMBL" id="WTP49635.1"/>
    </source>
</evidence>
<accession>A0ABZ1JIQ5</accession>
<sequence>MTTIKAIETHYAGCRFRSRLEARWAVFFDAMEIRWEYEPEGYVLSDRTYYLPDFLLPDSGTWIEVKGSEENLDMRLLNLASRELPVIKARHEQGPRLMLLGTIPTPLHDRTHLGFIEGDYGWISWHPENGTAYPYGFGSYHKNLRPWMHCTGDETGPSLLHPTLDDAEDGSLSMPAYRKARSARFEHGECG</sequence>
<dbReference type="Proteomes" id="UP001432166">
    <property type="component" value="Chromosome"/>
</dbReference>
<dbReference type="EMBL" id="CP108133">
    <property type="protein sequence ID" value="WTP49635.1"/>
    <property type="molecule type" value="Genomic_DNA"/>
</dbReference>
<gene>
    <name evidence="1" type="ORF">OG288_15795</name>
</gene>
<protein>
    <submittedName>
        <fullName evidence="1">Uncharacterized protein</fullName>
    </submittedName>
</protein>
<dbReference type="Gene3D" id="3.40.91.30">
    <property type="match status" value="1"/>
</dbReference>
<keyword evidence="2" id="KW-1185">Reference proteome</keyword>
<reference evidence="1" key="1">
    <citation type="submission" date="2022-10" db="EMBL/GenBank/DDBJ databases">
        <title>The complete genomes of actinobacterial strains from the NBC collection.</title>
        <authorList>
            <person name="Joergensen T.S."/>
            <person name="Alvarez Arevalo M."/>
            <person name="Sterndorff E.B."/>
            <person name="Faurdal D."/>
            <person name="Vuksanovic O."/>
            <person name="Mourched A.-S."/>
            <person name="Charusanti P."/>
            <person name="Shaw S."/>
            <person name="Blin K."/>
            <person name="Weber T."/>
        </authorList>
    </citation>
    <scope>NUCLEOTIDE SEQUENCE</scope>
    <source>
        <strain evidence="1">NBC_00189</strain>
    </source>
</reference>
<name>A0ABZ1JIQ5_9ACTN</name>
<dbReference type="RefSeq" id="WP_328937670.1">
    <property type="nucleotide sequence ID" value="NZ_CP108133.1"/>
</dbReference>